<accession>A0A6P7SJN2</accession>
<dbReference type="RefSeq" id="XP_029638642.1">
    <property type="nucleotide sequence ID" value="XM_029782782.2"/>
</dbReference>
<organism evidence="1 2">
    <name type="scientific">Octopus sinensis</name>
    <name type="common">East Asian common octopus</name>
    <dbReference type="NCBI Taxonomy" id="2607531"/>
    <lineage>
        <taxon>Eukaryota</taxon>
        <taxon>Metazoa</taxon>
        <taxon>Spiralia</taxon>
        <taxon>Lophotrochozoa</taxon>
        <taxon>Mollusca</taxon>
        <taxon>Cephalopoda</taxon>
        <taxon>Coleoidea</taxon>
        <taxon>Octopodiformes</taxon>
        <taxon>Octopoda</taxon>
        <taxon>Incirrata</taxon>
        <taxon>Octopodidae</taxon>
        <taxon>Octopus</taxon>
    </lineage>
</organism>
<gene>
    <name evidence="2" type="primary">LOC115213846</name>
</gene>
<sequence>MQSEASRRHSEPAVCVSGGYWDVVPLYNAHLPGSVKLPKRFQRFVHQATSFRDLENMHISNVRCNGTNNESRLADLRQAIMWLRHELIDLRQHDVLLRRQFLNIQNTVESIKQSQGCIDTNGDMVEEEDDDDDDDDDDEDDEDDDEGMANGIDPPLYPSLIRNRSLIIRASAAQSTTNEEISQLEFRPRTSSTVTARDLAAKARRRDSKELCL</sequence>
<dbReference type="KEGG" id="osn:115213846"/>
<name>A0A6P7SJN2_9MOLL</name>
<dbReference type="Proteomes" id="UP000515154">
    <property type="component" value="Linkage group LG7"/>
</dbReference>
<keyword evidence="1" id="KW-1185">Reference proteome</keyword>
<dbReference type="Pfam" id="PF14854">
    <property type="entry name" value="LURAP"/>
    <property type="match status" value="1"/>
</dbReference>
<dbReference type="InterPro" id="IPR039499">
    <property type="entry name" value="LURA1/LRA25"/>
</dbReference>
<protein>
    <submittedName>
        <fullName evidence="2">Uncharacterized protein LOC115213846</fullName>
    </submittedName>
</protein>
<proteinExistence type="predicted"/>
<evidence type="ECO:0000313" key="1">
    <source>
        <dbReference type="Proteomes" id="UP000515154"/>
    </source>
</evidence>
<dbReference type="AlphaFoldDB" id="A0A6P7SJN2"/>
<evidence type="ECO:0000313" key="2">
    <source>
        <dbReference type="RefSeq" id="XP_029638642.1"/>
    </source>
</evidence>
<reference evidence="2" key="1">
    <citation type="submission" date="2025-08" db="UniProtKB">
        <authorList>
            <consortium name="RefSeq"/>
        </authorList>
    </citation>
    <scope>IDENTIFICATION</scope>
</reference>